<keyword evidence="3" id="KW-1185">Reference proteome</keyword>
<evidence type="ECO:0008006" key="4">
    <source>
        <dbReference type="Google" id="ProtNLM"/>
    </source>
</evidence>
<dbReference type="EMBL" id="AP027142">
    <property type="protein sequence ID" value="BDV32993.1"/>
    <property type="molecule type" value="Genomic_DNA"/>
</dbReference>
<feature type="coiled-coil region" evidence="1">
    <location>
        <begin position="44"/>
        <end position="94"/>
    </location>
</feature>
<keyword evidence="1" id="KW-0175">Coiled coil</keyword>
<protein>
    <recommendedName>
        <fullName evidence="4">Flagellar assembly protein FliH/Type III secretion system HrpE domain-containing protein</fullName>
    </recommendedName>
</protein>
<name>A0ABM8E4U6_9HYPH</name>
<dbReference type="RefSeq" id="WP_281930289.1">
    <property type="nucleotide sequence ID" value="NZ_AP027142.1"/>
</dbReference>
<evidence type="ECO:0000313" key="3">
    <source>
        <dbReference type="Proteomes" id="UP001317629"/>
    </source>
</evidence>
<sequence length="215" mass="24437">MIQLRPIGSYLTNFDAGMAEAEQVFAIPEAAPMFALEADTPPSEDLLAEEREKAREELRAELEREYEAKLEEERQAFEKEREAFDQRLEALRATWAEEEGTRIAQVIQHDIESCLGNIRDALGHILTPFLTHSALARSLEDFIETVRSAALDEANPLVELHGPPDLLDVVKERLSREQISLRTVETDGVDIAAKINSTVIETRMEEWVRRLRNGE</sequence>
<dbReference type="Proteomes" id="UP001317629">
    <property type="component" value="Chromosome"/>
</dbReference>
<proteinExistence type="predicted"/>
<gene>
    <name evidence="2" type="ORF">SS37A_05220</name>
</gene>
<evidence type="ECO:0000313" key="2">
    <source>
        <dbReference type="EMBL" id="BDV32993.1"/>
    </source>
</evidence>
<reference evidence="2 3" key="1">
    <citation type="journal article" date="2023" name="Int. J. Syst. Evol. Microbiol.">
        <title>Methylocystis iwaonis sp. nov., a type II methane-oxidizing bacterium from surface soil of a rice paddy field in Japan, and emended description of the genus Methylocystis (ex Whittenbury et al. 1970) Bowman et al. 1993.</title>
        <authorList>
            <person name="Kaise H."/>
            <person name="Sawadogo J.B."/>
            <person name="Alam M.S."/>
            <person name="Ueno C."/>
            <person name="Dianou D."/>
            <person name="Shinjo R."/>
            <person name="Asakawa S."/>
        </authorList>
    </citation>
    <scope>NUCLEOTIDE SEQUENCE [LARGE SCALE GENOMIC DNA]</scope>
    <source>
        <strain evidence="2 3">SS37A-Re</strain>
    </source>
</reference>
<accession>A0ABM8E4U6</accession>
<evidence type="ECO:0000256" key="1">
    <source>
        <dbReference type="SAM" id="Coils"/>
    </source>
</evidence>
<organism evidence="2 3">
    <name type="scientific">Methylocystis iwaonis</name>
    <dbReference type="NCBI Taxonomy" id="2885079"/>
    <lineage>
        <taxon>Bacteria</taxon>
        <taxon>Pseudomonadati</taxon>
        <taxon>Pseudomonadota</taxon>
        <taxon>Alphaproteobacteria</taxon>
        <taxon>Hyphomicrobiales</taxon>
        <taxon>Methylocystaceae</taxon>
        <taxon>Methylocystis</taxon>
    </lineage>
</organism>